<reference evidence="2" key="1">
    <citation type="journal article" date="2021" name="PeerJ">
        <title>Extensive microbial diversity within the chicken gut microbiome revealed by metagenomics and culture.</title>
        <authorList>
            <person name="Gilroy R."/>
            <person name="Ravi A."/>
            <person name="Getino M."/>
            <person name="Pursley I."/>
            <person name="Horton D.L."/>
            <person name="Alikhan N.F."/>
            <person name="Baker D."/>
            <person name="Gharbi K."/>
            <person name="Hall N."/>
            <person name="Watson M."/>
            <person name="Adriaenssens E.M."/>
            <person name="Foster-Nyarko E."/>
            <person name="Jarju S."/>
            <person name="Secka A."/>
            <person name="Antonio M."/>
            <person name="Oren A."/>
            <person name="Chaudhuri R.R."/>
            <person name="La Ragione R."/>
            <person name="Hildebrand F."/>
            <person name="Pallen M.J."/>
        </authorList>
    </citation>
    <scope>NUCLEOTIDE SEQUENCE</scope>
    <source>
        <strain evidence="2">1068</strain>
    </source>
</reference>
<accession>A0A9D2JSP5</accession>
<feature type="transmembrane region" description="Helical" evidence="1">
    <location>
        <begin position="59"/>
        <end position="81"/>
    </location>
</feature>
<evidence type="ECO:0000313" key="3">
    <source>
        <dbReference type="Proteomes" id="UP000824056"/>
    </source>
</evidence>
<evidence type="ECO:0008006" key="4">
    <source>
        <dbReference type="Google" id="ProtNLM"/>
    </source>
</evidence>
<gene>
    <name evidence="2" type="ORF">H9809_04425</name>
</gene>
<sequence>MLKKLYKYEWKSVSLLLLILHGVLLLYTLIGRIAITFAMNLDYGHSASLFTNNIINIGGFLYLLAYAFFIIGIFIATIVYLTARIQKSMFSDEGYLTHTLPVSPAKLLWSKILIFWTWLAIDTICLILSVFLLITYKETWPGIQEAFRNFGYMFSYAGNSHGIAITVLSILTLFIQGFLYFTMLVVFSLCLGSQFKTHKILGAIVTFFGINIVQSILNTILVLCVPGLSPISTMVTTEKGVVVSSSGGNGYAAMIFTLVWYFILSVLFFLGSRYILSRKLNLE</sequence>
<dbReference type="Proteomes" id="UP000824056">
    <property type="component" value="Unassembled WGS sequence"/>
</dbReference>
<feature type="transmembrane region" description="Helical" evidence="1">
    <location>
        <begin position="203"/>
        <end position="228"/>
    </location>
</feature>
<feature type="transmembrane region" description="Helical" evidence="1">
    <location>
        <begin position="163"/>
        <end position="191"/>
    </location>
</feature>
<comment type="caution">
    <text evidence="2">The sequence shown here is derived from an EMBL/GenBank/DDBJ whole genome shotgun (WGS) entry which is preliminary data.</text>
</comment>
<feature type="transmembrane region" description="Helical" evidence="1">
    <location>
        <begin position="12"/>
        <end position="39"/>
    </location>
</feature>
<evidence type="ECO:0000313" key="2">
    <source>
        <dbReference type="EMBL" id="HIZ65137.1"/>
    </source>
</evidence>
<organism evidence="2 3">
    <name type="scientific">Candidatus Blautia pullicola</name>
    <dbReference type="NCBI Taxonomy" id="2838498"/>
    <lineage>
        <taxon>Bacteria</taxon>
        <taxon>Bacillati</taxon>
        <taxon>Bacillota</taxon>
        <taxon>Clostridia</taxon>
        <taxon>Lachnospirales</taxon>
        <taxon>Lachnospiraceae</taxon>
        <taxon>Blautia</taxon>
    </lineage>
</organism>
<keyword evidence="1" id="KW-0472">Membrane</keyword>
<name>A0A9D2JSP5_9FIRM</name>
<dbReference type="EMBL" id="DXBG01000108">
    <property type="protein sequence ID" value="HIZ65137.1"/>
    <property type="molecule type" value="Genomic_DNA"/>
</dbReference>
<feature type="transmembrane region" description="Helical" evidence="1">
    <location>
        <begin position="248"/>
        <end position="270"/>
    </location>
</feature>
<dbReference type="AlphaFoldDB" id="A0A9D2JSP5"/>
<evidence type="ECO:0000256" key="1">
    <source>
        <dbReference type="SAM" id="Phobius"/>
    </source>
</evidence>
<proteinExistence type="predicted"/>
<protein>
    <recommendedName>
        <fullName evidence="4">ABC-2 family transporter protein</fullName>
    </recommendedName>
</protein>
<reference evidence="2" key="2">
    <citation type="submission" date="2021-04" db="EMBL/GenBank/DDBJ databases">
        <authorList>
            <person name="Gilroy R."/>
        </authorList>
    </citation>
    <scope>NUCLEOTIDE SEQUENCE</scope>
    <source>
        <strain evidence="2">1068</strain>
    </source>
</reference>
<feature type="transmembrane region" description="Helical" evidence="1">
    <location>
        <begin position="113"/>
        <end position="134"/>
    </location>
</feature>
<keyword evidence="1" id="KW-1133">Transmembrane helix</keyword>
<keyword evidence="1" id="KW-0812">Transmembrane</keyword>